<name>A0A0C3D5F0_OIDMZ</name>
<evidence type="ECO:0000313" key="2">
    <source>
        <dbReference type="EMBL" id="KIM97097.1"/>
    </source>
</evidence>
<evidence type="ECO:0000313" key="3">
    <source>
        <dbReference type="Proteomes" id="UP000054321"/>
    </source>
</evidence>
<dbReference type="PANTHER" id="PTHR36826">
    <property type="entry name" value="PROTEIN ECM13"/>
    <property type="match status" value="1"/>
</dbReference>
<organism evidence="2 3">
    <name type="scientific">Oidiodendron maius (strain Zn)</name>
    <dbReference type="NCBI Taxonomy" id="913774"/>
    <lineage>
        <taxon>Eukaryota</taxon>
        <taxon>Fungi</taxon>
        <taxon>Dikarya</taxon>
        <taxon>Ascomycota</taxon>
        <taxon>Pezizomycotina</taxon>
        <taxon>Leotiomycetes</taxon>
        <taxon>Leotiomycetes incertae sedis</taxon>
        <taxon>Myxotrichaceae</taxon>
        <taxon>Oidiodendron</taxon>
    </lineage>
</organism>
<protein>
    <submittedName>
        <fullName evidence="2">Uncharacterized protein</fullName>
    </submittedName>
</protein>
<proteinExistence type="predicted"/>
<dbReference type="EMBL" id="KN832882">
    <property type="protein sequence ID" value="KIM97097.1"/>
    <property type="molecule type" value="Genomic_DNA"/>
</dbReference>
<gene>
    <name evidence="2" type="ORF">OIDMADRAFT_147679</name>
</gene>
<sequence length="111" mass="12234">MTLCISERLASQYYLAHTARDKLSTAASRPDHDLCLFVGHANLLDSLLVGLAQAIQGQERGLDESARRTPTYTEQTHIQLADTVIEDAEEDWRAEDADSSHSSGFPDSDSE</sequence>
<keyword evidence="3" id="KW-1185">Reference proteome</keyword>
<dbReference type="STRING" id="913774.A0A0C3D5F0"/>
<dbReference type="Proteomes" id="UP000054321">
    <property type="component" value="Unassembled WGS sequence"/>
</dbReference>
<dbReference type="PANTHER" id="PTHR36826:SF1">
    <property type="entry name" value="PROTEIN ECM13"/>
    <property type="match status" value="1"/>
</dbReference>
<accession>A0A0C3D5F0</accession>
<dbReference type="AlphaFoldDB" id="A0A0C3D5F0"/>
<dbReference type="InterPro" id="IPR037738">
    <property type="entry name" value="Ecm13-like"/>
</dbReference>
<reference evidence="2 3" key="1">
    <citation type="submission" date="2014-04" db="EMBL/GenBank/DDBJ databases">
        <authorList>
            <consortium name="DOE Joint Genome Institute"/>
            <person name="Kuo A."/>
            <person name="Martino E."/>
            <person name="Perotto S."/>
            <person name="Kohler A."/>
            <person name="Nagy L.G."/>
            <person name="Floudas D."/>
            <person name="Copeland A."/>
            <person name="Barry K.W."/>
            <person name="Cichocki N."/>
            <person name="Veneault-Fourrey C."/>
            <person name="LaButti K."/>
            <person name="Lindquist E.A."/>
            <person name="Lipzen A."/>
            <person name="Lundell T."/>
            <person name="Morin E."/>
            <person name="Murat C."/>
            <person name="Sun H."/>
            <person name="Tunlid A."/>
            <person name="Henrissat B."/>
            <person name="Grigoriev I.V."/>
            <person name="Hibbett D.S."/>
            <person name="Martin F."/>
            <person name="Nordberg H.P."/>
            <person name="Cantor M.N."/>
            <person name="Hua S.X."/>
        </authorList>
    </citation>
    <scope>NUCLEOTIDE SEQUENCE [LARGE SCALE GENOMIC DNA]</scope>
    <source>
        <strain evidence="2 3">Zn</strain>
    </source>
</reference>
<reference evidence="3" key="2">
    <citation type="submission" date="2015-01" db="EMBL/GenBank/DDBJ databases">
        <title>Evolutionary Origins and Diversification of the Mycorrhizal Mutualists.</title>
        <authorList>
            <consortium name="DOE Joint Genome Institute"/>
            <consortium name="Mycorrhizal Genomics Consortium"/>
            <person name="Kohler A."/>
            <person name="Kuo A."/>
            <person name="Nagy L.G."/>
            <person name="Floudas D."/>
            <person name="Copeland A."/>
            <person name="Barry K.W."/>
            <person name="Cichocki N."/>
            <person name="Veneault-Fourrey C."/>
            <person name="LaButti K."/>
            <person name="Lindquist E.A."/>
            <person name="Lipzen A."/>
            <person name="Lundell T."/>
            <person name="Morin E."/>
            <person name="Murat C."/>
            <person name="Riley R."/>
            <person name="Ohm R."/>
            <person name="Sun H."/>
            <person name="Tunlid A."/>
            <person name="Henrissat B."/>
            <person name="Grigoriev I.V."/>
            <person name="Hibbett D.S."/>
            <person name="Martin F."/>
        </authorList>
    </citation>
    <scope>NUCLEOTIDE SEQUENCE [LARGE SCALE GENOMIC DNA]</scope>
    <source>
        <strain evidence="3">Zn</strain>
    </source>
</reference>
<feature type="compositionally biased region" description="Low complexity" evidence="1">
    <location>
        <begin position="100"/>
        <end position="111"/>
    </location>
</feature>
<dbReference type="OrthoDB" id="5431245at2759"/>
<dbReference type="HOGENOM" id="CLU_2159118_0_0_1"/>
<feature type="region of interest" description="Disordered" evidence="1">
    <location>
        <begin position="89"/>
        <end position="111"/>
    </location>
</feature>
<evidence type="ECO:0000256" key="1">
    <source>
        <dbReference type="SAM" id="MobiDB-lite"/>
    </source>
</evidence>
<dbReference type="InParanoid" id="A0A0C3D5F0"/>